<gene>
    <name evidence="2" type="ORF">ERUC_LOCUS11753</name>
</gene>
<proteinExistence type="predicted"/>
<feature type="compositionally biased region" description="Basic and acidic residues" evidence="1">
    <location>
        <begin position="119"/>
        <end position="133"/>
    </location>
</feature>
<reference evidence="2 3" key="1">
    <citation type="submission" date="2022-03" db="EMBL/GenBank/DDBJ databases">
        <authorList>
            <person name="Macdonald S."/>
            <person name="Ahmed S."/>
            <person name="Newling K."/>
        </authorList>
    </citation>
    <scope>NUCLEOTIDE SEQUENCE [LARGE SCALE GENOMIC DNA]</scope>
</reference>
<name>A0ABC8JIY5_ERUVS</name>
<dbReference type="Proteomes" id="UP001642260">
    <property type="component" value="Unassembled WGS sequence"/>
</dbReference>
<dbReference type="AlphaFoldDB" id="A0ABC8JIY5"/>
<keyword evidence="3" id="KW-1185">Reference proteome</keyword>
<evidence type="ECO:0000313" key="2">
    <source>
        <dbReference type="EMBL" id="CAH8330033.1"/>
    </source>
</evidence>
<accession>A0ABC8JIY5</accession>
<evidence type="ECO:0000256" key="1">
    <source>
        <dbReference type="SAM" id="MobiDB-lite"/>
    </source>
</evidence>
<feature type="region of interest" description="Disordered" evidence="1">
    <location>
        <begin position="109"/>
        <end position="155"/>
    </location>
</feature>
<feature type="compositionally biased region" description="Low complexity" evidence="1">
    <location>
        <begin position="109"/>
        <end position="118"/>
    </location>
</feature>
<comment type="caution">
    <text evidence="2">The sequence shown here is derived from an EMBL/GenBank/DDBJ whole genome shotgun (WGS) entry which is preliminary data.</text>
</comment>
<organism evidence="2 3">
    <name type="scientific">Eruca vesicaria subsp. sativa</name>
    <name type="common">Garden rocket</name>
    <name type="synonym">Eruca sativa</name>
    <dbReference type="NCBI Taxonomy" id="29727"/>
    <lineage>
        <taxon>Eukaryota</taxon>
        <taxon>Viridiplantae</taxon>
        <taxon>Streptophyta</taxon>
        <taxon>Embryophyta</taxon>
        <taxon>Tracheophyta</taxon>
        <taxon>Spermatophyta</taxon>
        <taxon>Magnoliopsida</taxon>
        <taxon>eudicotyledons</taxon>
        <taxon>Gunneridae</taxon>
        <taxon>Pentapetalae</taxon>
        <taxon>rosids</taxon>
        <taxon>malvids</taxon>
        <taxon>Brassicales</taxon>
        <taxon>Brassicaceae</taxon>
        <taxon>Brassiceae</taxon>
        <taxon>Eruca</taxon>
    </lineage>
</organism>
<sequence>MMKLVQIQDIILTMEVVRLVPINTSPCLLVRGIVNYAGGIDKRPYHEDNTTEQQHVRPELGLFLKRCVSGSLEKNQDESKHQKLISLADASTFSRYEKDKPVEKAVGVVVEASSSGEPKTPKQSHEKLLRRCDQGSAKPSSNHKNIGSPASFVRD</sequence>
<dbReference type="EMBL" id="CAKOAT010111822">
    <property type="protein sequence ID" value="CAH8330033.1"/>
    <property type="molecule type" value="Genomic_DNA"/>
</dbReference>
<evidence type="ECO:0000313" key="3">
    <source>
        <dbReference type="Proteomes" id="UP001642260"/>
    </source>
</evidence>
<protein>
    <submittedName>
        <fullName evidence="2">Uncharacterized protein</fullName>
    </submittedName>
</protein>